<evidence type="ECO:0000259" key="7">
    <source>
        <dbReference type="Pfam" id="PF20684"/>
    </source>
</evidence>
<evidence type="ECO:0000313" key="8">
    <source>
        <dbReference type="EMBL" id="OCL04253.1"/>
    </source>
</evidence>
<evidence type="ECO:0000256" key="3">
    <source>
        <dbReference type="ARBA" id="ARBA00022989"/>
    </source>
</evidence>
<dbReference type="PANTHER" id="PTHR33048:SF47">
    <property type="entry name" value="INTEGRAL MEMBRANE PROTEIN-RELATED"/>
    <property type="match status" value="1"/>
</dbReference>
<evidence type="ECO:0000256" key="6">
    <source>
        <dbReference type="SAM" id="Phobius"/>
    </source>
</evidence>
<keyword evidence="9" id="KW-1185">Reference proteome</keyword>
<dbReference type="Pfam" id="PF20684">
    <property type="entry name" value="Fung_rhodopsin"/>
    <property type="match status" value="1"/>
</dbReference>
<comment type="similarity">
    <text evidence="5">Belongs to the SAT4 family.</text>
</comment>
<feature type="transmembrane region" description="Helical" evidence="6">
    <location>
        <begin position="244"/>
        <end position="266"/>
    </location>
</feature>
<feature type="transmembrane region" description="Helical" evidence="6">
    <location>
        <begin position="6"/>
        <end position="32"/>
    </location>
</feature>
<evidence type="ECO:0000256" key="1">
    <source>
        <dbReference type="ARBA" id="ARBA00004141"/>
    </source>
</evidence>
<keyword evidence="2 6" id="KW-0812">Transmembrane</keyword>
<feature type="transmembrane region" description="Helical" evidence="6">
    <location>
        <begin position="205"/>
        <end position="224"/>
    </location>
</feature>
<sequence length="364" mass="39777">MRNLASAAIGLIVSYVVLNFFGIVVLGLRFVAMNRTGRASKSHDWLCAVSLVFLIAYSIDTIIGTVFGDIGIHITEVPFNRLAIALKTFFVSQFFWAISISTFRLSILFLYTQLFKAADYFRYSAYMMITIVCLFFVGSITTTLRMCKPVQFSWDKKIVGGTCGDIGTAELAAAAFNLVLDVLIVLLPLPVVWRLRLPREKKISITITFAFGLIISGINLVRILKVLDCNIADFTFCTRDSAILTVGEMAVGIIAACVPLLGPVIFPRRYADSHPKKYNMLGNESTGRKITGSGEAYTYSHQPGNIHLGADEIELTASCALEPGRSAPAYSEVIANKGTKGPSSVSNVIDVNTKIEIVRGLSDD</sequence>
<dbReference type="AlphaFoldDB" id="A0A8E2ET82"/>
<dbReference type="Proteomes" id="UP000250140">
    <property type="component" value="Unassembled WGS sequence"/>
</dbReference>
<comment type="subcellular location">
    <subcellularLocation>
        <location evidence="1">Membrane</location>
        <topology evidence="1">Multi-pass membrane protein</topology>
    </subcellularLocation>
</comment>
<name>A0A8E2ET82_9PEZI</name>
<feature type="transmembrane region" description="Helical" evidence="6">
    <location>
        <begin position="171"/>
        <end position="193"/>
    </location>
</feature>
<dbReference type="PANTHER" id="PTHR33048">
    <property type="entry name" value="PTH11-LIKE INTEGRAL MEMBRANE PROTEIN (AFU_ORTHOLOGUE AFUA_5G11245)"/>
    <property type="match status" value="1"/>
</dbReference>
<evidence type="ECO:0000313" key="9">
    <source>
        <dbReference type="Proteomes" id="UP000250140"/>
    </source>
</evidence>
<evidence type="ECO:0000256" key="4">
    <source>
        <dbReference type="ARBA" id="ARBA00023136"/>
    </source>
</evidence>
<feature type="transmembrane region" description="Helical" evidence="6">
    <location>
        <begin position="44"/>
        <end position="68"/>
    </location>
</feature>
<dbReference type="InterPro" id="IPR052337">
    <property type="entry name" value="SAT4-like"/>
</dbReference>
<feature type="transmembrane region" description="Helical" evidence="6">
    <location>
        <begin position="123"/>
        <end position="144"/>
    </location>
</feature>
<evidence type="ECO:0000256" key="2">
    <source>
        <dbReference type="ARBA" id="ARBA00022692"/>
    </source>
</evidence>
<reference evidence="8 9" key="1">
    <citation type="journal article" date="2016" name="Nat. Commun.">
        <title>Ectomycorrhizal ecology is imprinted in the genome of the dominant symbiotic fungus Cenococcum geophilum.</title>
        <authorList>
            <consortium name="DOE Joint Genome Institute"/>
            <person name="Peter M."/>
            <person name="Kohler A."/>
            <person name="Ohm R.A."/>
            <person name="Kuo A."/>
            <person name="Krutzmann J."/>
            <person name="Morin E."/>
            <person name="Arend M."/>
            <person name="Barry K.W."/>
            <person name="Binder M."/>
            <person name="Choi C."/>
            <person name="Clum A."/>
            <person name="Copeland A."/>
            <person name="Grisel N."/>
            <person name="Haridas S."/>
            <person name="Kipfer T."/>
            <person name="LaButti K."/>
            <person name="Lindquist E."/>
            <person name="Lipzen A."/>
            <person name="Maire R."/>
            <person name="Meier B."/>
            <person name="Mihaltcheva S."/>
            <person name="Molinier V."/>
            <person name="Murat C."/>
            <person name="Poggeler S."/>
            <person name="Quandt C.A."/>
            <person name="Sperisen C."/>
            <person name="Tritt A."/>
            <person name="Tisserant E."/>
            <person name="Crous P.W."/>
            <person name="Henrissat B."/>
            <person name="Nehls U."/>
            <person name="Egli S."/>
            <person name="Spatafora J.W."/>
            <person name="Grigoriev I.V."/>
            <person name="Martin F.M."/>
        </authorList>
    </citation>
    <scope>NUCLEOTIDE SEQUENCE [LARGE SCALE GENOMIC DNA]</scope>
    <source>
        <strain evidence="8 9">CBS 207.34</strain>
    </source>
</reference>
<feature type="transmembrane region" description="Helical" evidence="6">
    <location>
        <begin position="88"/>
        <end position="111"/>
    </location>
</feature>
<accession>A0A8E2ET82</accession>
<dbReference type="EMBL" id="KV750560">
    <property type="protein sequence ID" value="OCL04253.1"/>
    <property type="molecule type" value="Genomic_DNA"/>
</dbReference>
<dbReference type="InterPro" id="IPR049326">
    <property type="entry name" value="Rhodopsin_dom_fungi"/>
</dbReference>
<evidence type="ECO:0000256" key="5">
    <source>
        <dbReference type="ARBA" id="ARBA00038359"/>
    </source>
</evidence>
<protein>
    <recommendedName>
        <fullName evidence="7">Rhodopsin domain-containing protein</fullName>
    </recommendedName>
</protein>
<dbReference type="OrthoDB" id="5329176at2759"/>
<feature type="domain" description="Rhodopsin" evidence="7">
    <location>
        <begin position="28"/>
        <end position="264"/>
    </location>
</feature>
<keyword evidence="4 6" id="KW-0472">Membrane</keyword>
<organism evidence="8 9">
    <name type="scientific">Glonium stellatum</name>
    <dbReference type="NCBI Taxonomy" id="574774"/>
    <lineage>
        <taxon>Eukaryota</taxon>
        <taxon>Fungi</taxon>
        <taxon>Dikarya</taxon>
        <taxon>Ascomycota</taxon>
        <taxon>Pezizomycotina</taxon>
        <taxon>Dothideomycetes</taxon>
        <taxon>Pleosporomycetidae</taxon>
        <taxon>Gloniales</taxon>
        <taxon>Gloniaceae</taxon>
        <taxon>Glonium</taxon>
    </lineage>
</organism>
<dbReference type="GO" id="GO:0016020">
    <property type="term" value="C:membrane"/>
    <property type="evidence" value="ECO:0007669"/>
    <property type="project" value="UniProtKB-SubCell"/>
</dbReference>
<keyword evidence="3 6" id="KW-1133">Transmembrane helix</keyword>
<gene>
    <name evidence="8" type="ORF">AOQ84DRAFT_380783</name>
</gene>
<proteinExistence type="inferred from homology"/>